<dbReference type="Proteomes" id="UP000652761">
    <property type="component" value="Unassembled WGS sequence"/>
</dbReference>
<keyword evidence="3" id="KW-1185">Reference proteome</keyword>
<reference evidence="2" key="1">
    <citation type="submission" date="2017-07" db="EMBL/GenBank/DDBJ databases">
        <title>Taro Niue Genome Assembly and Annotation.</title>
        <authorList>
            <person name="Atibalentja N."/>
            <person name="Keating K."/>
            <person name="Fields C.J."/>
        </authorList>
    </citation>
    <scope>NUCLEOTIDE SEQUENCE</scope>
    <source>
        <strain evidence="2">Niue_2</strain>
        <tissue evidence="2">Leaf</tissue>
    </source>
</reference>
<accession>A0A843VNN9</accession>
<evidence type="ECO:0000313" key="3">
    <source>
        <dbReference type="Proteomes" id="UP000652761"/>
    </source>
</evidence>
<name>A0A843VNN9_COLES</name>
<dbReference type="EMBL" id="NMUH01001763">
    <property type="protein sequence ID" value="MQL95180.1"/>
    <property type="molecule type" value="Genomic_DNA"/>
</dbReference>
<comment type="caution">
    <text evidence="2">The sequence shown here is derived from an EMBL/GenBank/DDBJ whole genome shotgun (WGS) entry which is preliminary data.</text>
</comment>
<organism evidence="2 3">
    <name type="scientific">Colocasia esculenta</name>
    <name type="common">Wild taro</name>
    <name type="synonym">Arum esculentum</name>
    <dbReference type="NCBI Taxonomy" id="4460"/>
    <lineage>
        <taxon>Eukaryota</taxon>
        <taxon>Viridiplantae</taxon>
        <taxon>Streptophyta</taxon>
        <taxon>Embryophyta</taxon>
        <taxon>Tracheophyta</taxon>
        <taxon>Spermatophyta</taxon>
        <taxon>Magnoliopsida</taxon>
        <taxon>Liliopsida</taxon>
        <taxon>Araceae</taxon>
        <taxon>Aroideae</taxon>
        <taxon>Colocasieae</taxon>
        <taxon>Colocasia</taxon>
    </lineage>
</organism>
<evidence type="ECO:0000313" key="2">
    <source>
        <dbReference type="EMBL" id="MQL95180.1"/>
    </source>
</evidence>
<protein>
    <submittedName>
        <fullName evidence="2">Uncharacterized protein</fullName>
    </submittedName>
</protein>
<feature type="region of interest" description="Disordered" evidence="1">
    <location>
        <begin position="14"/>
        <end position="34"/>
    </location>
</feature>
<gene>
    <name evidence="2" type="ORF">Taro_027843</name>
</gene>
<proteinExistence type="predicted"/>
<feature type="compositionally biased region" description="Basic and acidic residues" evidence="1">
    <location>
        <begin position="24"/>
        <end position="34"/>
    </location>
</feature>
<sequence length="90" mass="10051">MRSVIHEIIDDGNEIRSVSGSPDLENKDVGHESNDEVNELRSVLGCPDLENKDVAPFSQYNNHVLSYISSVEVKWETGLGSPFCQKMLCK</sequence>
<dbReference type="AlphaFoldDB" id="A0A843VNN9"/>
<evidence type="ECO:0000256" key="1">
    <source>
        <dbReference type="SAM" id="MobiDB-lite"/>
    </source>
</evidence>